<dbReference type="NCBIfam" id="TIGR01557">
    <property type="entry name" value="myb_SHAQKYF"/>
    <property type="match status" value="1"/>
</dbReference>
<dbReference type="InterPro" id="IPR017930">
    <property type="entry name" value="Myb_dom"/>
</dbReference>
<feature type="domain" description="HTH myb-type" evidence="7">
    <location>
        <begin position="193"/>
        <end position="253"/>
    </location>
</feature>
<dbReference type="Gene3D" id="1.10.10.60">
    <property type="entry name" value="Homeodomain-like"/>
    <property type="match status" value="1"/>
</dbReference>
<dbReference type="Pfam" id="PF26575">
    <property type="entry name" value="HHO5_N"/>
    <property type="match status" value="1"/>
</dbReference>
<proteinExistence type="predicted"/>
<evidence type="ECO:0000256" key="6">
    <source>
        <dbReference type="SAM" id="MobiDB-lite"/>
    </source>
</evidence>
<evidence type="ECO:0000256" key="4">
    <source>
        <dbReference type="ARBA" id="ARBA00023163"/>
    </source>
</evidence>
<comment type="caution">
    <text evidence="8">The sequence shown here is derived from an EMBL/GenBank/DDBJ whole genome shotgun (WGS) entry which is preliminary data.</text>
</comment>
<dbReference type="Gramene" id="arahy.Tifrunner.gnm2.ann2.Ah05g079500.1">
    <property type="protein sequence ID" value="arahy.Tifrunner.gnm2.ann2.Ah05g079500.1-CDS"/>
    <property type="gene ID" value="arahy.Tifrunner.gnm2.ann2.Ah05g079500"/>
</dbReference>
<evidence type="ECO:0000313" key="8">
    <source>
        <dbReference type="EMBL" id="RYQ80519.1"/>
    </source>
</evidence>
<keyword evidence="2" id="KW-0805">Transcription regulation</keyword>
<dbReference type="InterPro" id="IPR006447">
    <property type="entry name" value="Myb_dom_plants"/>
</dbReference>
<evidence type="ECO:0000256" key="5">
    <source>
        <dbReference type="ARBA" id="ARBA00023242"/>
    </source>
</evidence>
<name>A0A444WSZ7_ARAHY</name>
<dbReference type="PANTHER" id="PTHR31003">
    <property type="entry name" value="MYB FAMILY TRANSCRIPTION FACTOR"/>
    <property type="match status" value="1"/>
</dbReference>
<keyword evidence="9" id="KW-1185">Reference proteome</keyword>
<dbReference type="SUPFAM" id="SSF46689">
    <property type="entry name" value="Homeodomain-like"/>
    <property type="match status" value="1"/>
</dbReference>
<comment type="subcellular location">
    <subcellularLocation>
        <location evidence="1">Nucleus</location>
    </subcellularLocation>
</comment>
<evidence type="ECO:0000256" key="3">
    <source>
        <dbReference type="ARBA" id="ARBA00023125"/>
    </source>
</evidence>
<evidence type="ECO:0000313" key="9">
    <source>
        <dbReference type="Proteomes" id="UP000289738"/>
    </source>
</evidence>
<feature type="compositionally biased region" description="Low complexity" evidence="6">
    <location>
        <begin position="288"/>
        <end position="306"/>
    </location>
</feature>
<sequence length="347" mass="39068">MELSLDLSLSFVPKTISMFLGDVSRSTQISDKLAMLDDFLNRLEDEMTKIHAFKRELPLCMLLVTDAITRLKEEKLRCMGMQDPQPLTTQEPHHNNNNWMTSLQLWSTQTKSRCEEDCSVPENPIKRRENKNRSGGGGGVALLNGNSKEVSKVPSFSLMTTTPAPELKSSSSKSNSSSLFMNRVEIQAQQSQNPRKQRRCWSPELHRRFVNALQQLGGAQVATPKQIRELMQVESLTNDEVKSHLQKYRLHVRKFPVSSSAEHDANNNNIDDDDEDDLWEMKKKDQCGKGNKNSSSQSQSGSPQGPLLLAGSVKGLSSMDADDEHSDCRNWKAAIHHQPPESDNHSR</sequence>
<dbReference type="Proteomes" id="UP000289738">
    <property type="component" value="Unassembled WGS sequence"/>
</dbReference>
<dbReference type="GO" id="GO:0003677">
    <property type="term" value="F:DNA binding"/>
    <property type="evidence" value="ECO:0007669"/>
    <property type="project" value="UniProtKB-KW"/>
</dbReference>
<accession>A0A444WSZ7</accession>
<dbReference type="AlphaFoldDB" id="A0A444WSZ7"/>
<keyword evidence="3" id="KW-0238">DNA-binding</keyword>
<dbReference type="GO" id="GO:0005634">
    <property type="term" value="C:nucleus"/>
    <property type="evidence" value="ECO:0007669"/>
    <property type="project" value="UniProtKB-SubCell"/>
</dbReference>
<evidence type="ECO:0000259" key="7">
    <source>
        <dbReference type="PROSITE" id="PS51294"/>
    </source>
</evidence>
<dbReference type="EMBL" id="SDMP01000021">
    <property type="protein sequence ID" value="RYQ80519.1"/>
    <property type="molecule type" value="Genomic_DNA"/>
</dbReference>
<dbReference type="STRING" id="3818.A0A444WSZ7"/>
<dbReference type="InterPro" id="IPR001005">
    <property type="entry name" value="SANT/Myb"/>
</dbReference>
<dbReference type="PROSITE" id="PS51294">
    <property type="entry name" value="HTH_MYB"/>
    <property type="match status" value="1"/>
</dbReference>
<reference evidence="8 9" key="1">
    <citation type="submission" date="2019-01" db="EMBL/GenBank/DDBJ databases">
        <title>Sequencing of cultivated peanut Arachis hypogaea provides insights into genome evolution and oil improvement.</title>
        <authorList>
            <person name="Chen X."/>
        </authorList>
    </citation>
    <scope>NUCLEOTIDE SEQUENCE [LARGE SCALE GENOMIC DNA]</scope>
    <source>
        <strain evidence="9">cv. Fuhuasheng</strain>
        <tissue evidence="8">Leaves</tissue>
    </source>
</reference>
<dbReference type="Pfam" id="PF00249">
    <property type="entry name" value="Myb_DNA-binding"/>
    <property type="match status" value="1"/>
</dbReference>
<feature type="region of interest" description="Disordered" evidence="6">
    <location>
        <begin position="284"/>
        <end position="347"/>
    </location>
</feature>
<feature type="compositionally biased region" description="Basic and acidic residues" evidence="6">
    <location>
        <begin position="338"/>
        <end position="347"/>
    </location>
</feature>
<dbReference type="InterPro" id="IPR009057">
    <property type="entry name" value="Homeodomain-like_sf"/>
</dbReference>
<keyword evidence="4" id="KW-0804">Transcription</keyword>
<dbReference type="SMR" id="A0A444WSZ7"/>
<dbReference type="OrthoDB" id="1908613at2759"/>
<keyword evidence="5" id="KW-0539">Nucleus</keyword>
<evidence type="ECO:0000256" key="1">
    <source>
        <dbReference type="ARBA" id="ARBA00004123"/>
    </source>
</evidence>
<dbReference type="InterPro" id="IPR044787">
    <property type="entry name" value="HHO5-like"/>
</dbReference>
<dbReference type="GO" id="GO:0003700">
    <property type="term" value="F:DNA-binding transcription factor activity"/>
    <property type="evidence" value="ECO:0007669"/>
    <property type="project" value="InterPro"/>
</dbReference>
<dbReference type="InterPro" id="IPR058673">
    <property type="entry name" value="HHO5-like_N"/>
</dbReference>
<dbReference type="PANTHER" id="PTHR31003:SF22">
    <property type="entry name" value="TRANSCRIPTION FACTOR HHO5"/>
    <property type="match status" value="1"/>
</dbReference>
<organism evidence="8 9">
    <name type="scientific">Arachis hypogaea</name>
    <name type="common">Peanut</name>
    <dbReference type="NCBI Taxonomy" id="3818"/>
    <lineage>
        <taxon>Eukaryota</taxon>
        <taxon>Viridiplantae</taxon>
        <taxon>Streptophyta</taxon>
        <taxon>Embryophyta</taxon>
        <taxon>Tracheophyta</taxon>
        <taxon>Spermatophyta</taxon>
        <taxon>Magnoliopsida</taxon>
        <taxon>eudicotyledons</taxon>
        <taxon>Gunneridae</taxon>
        <taxon>Pentapetalae</taxon>
        <taxon>rosids</taxon>
        <taxon>fabids</taxon>
        <taxon>Fabales</taxon>
        <taxon>Fabaceae</taxon>
        <taxon>Papilionoideae</taxon>
        <taxon>50 kb inversion clade</taxon>
        <taxon>dalbergioids sensu lato</taxon>
        <taxon>Dalbergieae</taxon>
        <taxon>Pterocarpus clade</taxon>
        <taxon>Arachis</taxon>
    </lineage>
</organism>
<feature type="region of interest" description="Disordered" evidence="6">
    <location>
        <begin position="117"/>
        <end position="146"/>
    </location>
</feature>
<evidence type="ECO:0000256" key="2">
    <source>
        <dbReference type="ARBA" id="ARBA00023015"/>
    </source>
</evidence>
<dbReference type="FunFam" id="1.10.10.60:FF:000002">
    <property type="entry name" value="Myb family transcription factor"/>
    <property type="match status" value="1"/>
</dbReference>
<protein>
    <recommendedName>
        <fullName evidence="7">HTH myb-type domain-containing protein</fullName>
    </recommendedName>
</protein>
<gene>
    <name evidence="8" type="ORF">Ahy_Scaffold1g106880</name>
</gene>